<keyword evidence="2" id="KW-0812">Transmembrane</keyword>
<evidence type="ECO:0008006" key="6">
    <source>
        <dbReference type="Google" id="ProtNLM"/>
    </source>
</evidence>
<feature type="region of interest" description="Disordered" evidence="1">
    <location>
        <begin position="222"/>
        <end position="252"/>
    </location>
</feature>
<sequence>MRLTRIAAATLVAGSLTFAGTGIALADTVTATPAISSSASVVTQSGGTITLGSSSVKPGASVSLSGMFTQPGTGSISVTSPAFAGSATLRDASPTSFDGFAQIANSAKPGSYTVTATRGTQTATATLTVVGSGPAPVPPAPIHHGGTGTTTGGSHGSSSGSTTGTHHSAAATGADTTGTDTTPAAATSADAPSGTDVLPWALGGAAILLAGGAYVFRARRTSGGNAPAARDEQDPQTAPYDREPRTEVMHRR</sequence>
<dbReference type="EMBL" id="JACCBN010000001">
    <property type="protein sequence ID" value="NYD34590.1"/>
    <property type="molecule type" value="Genomic_DNA"/>
</dbReference>
<organism evidence="4 5">
    <name type="scientific">Actinomycetospora corticicola</name>
    <dbReference type="NCBI Taxonomy" id="663602"/>
    <lineage>
        <taxon>Bacteria</taxon>
        <taxon>Bacillati</taxon>
        <taxon>Actinomycetota</taxon>
        <taxon>Actinomycetes</taxon>
        <taxon>Pseudonocardiales</taxon>
        <taxon>Pseudonocardiaceae</taxon>
        <taxon>Actinomycetospora</taxon>
    </lineage>
</organism>
<accession>A0A7Y9DSG4</accession>
<dbReference type="RefSeq" id="WP_179792525.1">
    <property type="nucleotide sequence ID" value="NZ_BAABHP010000018.1"/>
</dbReference>
<feature type="chain" id="PRO_5030798696" description="LPXTG-motif cell wall-anchored protein" evidence="3">
    <location>
        <begin position="27"/>
        <end position="252"/>
    </location>
</feature>
<keyword evidence="3" id="KW-0732">Signal</keyword>
<keyword evidence="2" id="KW-1133">Transmembrane helix</keyword>
<feature type="region of interest" description="Disordered" evidence="1">
    <location>
        <begin position="134"/>
        <end position="193"/>
    </location>
</feature>
<feature type="compositionally biased region" description="Gly residues" evidence="1">
    <location>
        <begin position="145"/>
        <end position="155"/>
    </location>
</feature>
<keyword evidence="2" id="KW-0472">Membrane</keyword>
<keyword evidence="5" id="KW-1185">Reference proteome</keyword>
<dbReference type="AlphaFoldDB" id="A0A7Y9DSG4"/>
<evidence type="ECO:0000256" key="3">
    <source>
        <dbReference type="SAM" id="SignalP"/>
    </source>
</evidence>
<feature type="compositionally biased region" description="Basic and acidic residues" evidence="1">
    <location>
        <begin position="240"/>
        <end position="252"/>
    </location>
</feature>
<evidence type="ECO:0000313" key="4">
    <source>
        <dbReference type="EMBL" id="NYD34590.1"/>
    </source>
</evidence>
<feature type="transmembrane region" description="Helical" evidence="2">
    <location>
        <begin position="197"/>
        <end position="216"/>
    </location>
</feature>
<evidence type="ECO:0000256" key="1">
    <source>
        <dbReference type="SAM" id="MobiDB-lite"/>
    </source>
</evidence>
<feature type="signal peptide" evidence="3">
    <location>
        <begin position="1"/>
        <end position="26"/>
    </location>
</feature>
<dbReference type="Proteomes" id="UP000535890">
    <property type="component" value="Unassembled WGS sequence"/>
</dbReference>
<feature type="compositionally biased region" description="Low complexity" evidence="1">
    <location>
        <begin position="156"/>
        <end position="193"/>
    </location>
</feature>
<comment type="caution">
    <text evidence="4">The sequence shown here is derived from an EMBL/GenBank/DDBJ whole genome shotgun (WGS) entry which is preliminary data.</text>
</comment>
<protein>
    <recommendedName>
        <fullName evidence="6">LPXTG-motif cell wall-anchored protein</fullName>
    </recommendedName>
</protein>
<evidence type="ECO:0000313" key="5">
    <source>
        <dbReference type="Proteomes" id="UP000535890"/>
    </source>
</evidence>
<evidence type="ECO:0000256" key="2">
    <source>
        <dbReference type="SAM" id="Phobius"/>
    </source>
</evidence>
<reference evidence="4 5" key="1">
    <citation type="submission" date="2020-07" db="EMBL/GenBank/DDBJ databases">
        <title>Sequencing the genomes of 1000 actinobacteria strains.</title>
        <authorList>
            <person name="Klenk H.-P."/>
        </authorList>
    </citation>
    <scope>NUCLEOTIDE SEQUENCE [LARGE SCALE GENOMIC DNA]</scope>
    <source>
        <strain evidence="4 5">DSM 45772</strain>
    </source>
</reference>
<gene>
    <name evidence="4" type="ORF">BJ983_000692</name>
</gene>
<proteinExistence type="predicted"/>
<name>A0A7Y9DSG4_9PSEU</name>